<dbReference type="InterPro" id="IPR022367">
    <property type="entry name" value="2-oxoacid/accept_OxRdtase_asu"/>
</dbReference>
<dbReference type="CDD" id="cd07034">
    <property type="entry name" value="TPP_PYR_PFOR_IOR-alpha_like"/>
    <property type="match status" value="1"/>
</dbReference>
<dbReference type="InterPro" id="IPR029061">
    <property type="entry name" value="THDP-binding"/>
</dbReference>
<keyword evidence="1" id="KW-0560">Oxidoreductase</keyword>
<dbReference type="EMBL" id="PFAS01000020">
    <property type="protein sequence ID" value="PIT93974.1"/>
    <property type="molecule type" value="Genomic_DNA"/>
</dbReference>
<dbReference type="Proteomes" id="UP000229335">
    <property type="component" value="Unassembled WGS sequence"/>
</dbReference>
<proteinExistence type="predicted"/>
<dbReference type="Pfam" id="PF01558">
    <property type="entry name" value="POR"/>
    <property type="match status" value="1"/>
</dbReference>
<dbReference type="AlphaFoldDB" id="A0A2M6WML6"/>
<dbReference type="GO" id="GO:0006979">
    <property type="term" value="P:response to oxidative stress"/>
    <property type="evidence" value="ECO:0007669"/>
    <property type="project" value="TreeGrafter"/>
</dbReference>
<dbReference type="PANTHER" id="PTHR32154">
    <property type="entry name" value="PYRUVATE-FLAVODOXIN OXIDOREDUCTASE-RELATED"/>
    <property type="match status" value="1"/>
</dbReference>
<dbReference type="PANTHER" id="PTHR32154:SF20">
    <property type="entry name" value="2-OXOGLUTARATE OXIDOREDUCTASE SUBUNIT KORA"/>
    <property type="match status" value="1"/>
</dbReference>
<feature type="domain" description="Pyruvate/ketoisovalerate oxidoreductase catalytic" evidence="2">
    <location>
        <begin position="18"/>
        <end position="171"/>
    </location>
</feature>
<dbReference type="Gene3D" id="3.40.920.10">
    <property type="entry name" value="Pyruvate-ferredoxin oxidoreductase, PFOR, domain III"/>
    <property type="match status" value="1"/>
</dbReference>
<dbReference type="NCBIfam" id="TIGR03710">
    <property type="entry name" value="OAFO_sf"/>
    <property type="match status" value="1"/>
</dbReference>
<accession>A0A2M6WML6</accession>
<feature type="domain" description="Pyruvate flavodoxin/ferredoxin oxidoreductase pyrimidine binding" evidence="3">
    <location>
        <begin position="204"/>
        <end position="440"/>
    </location>
</feature>
<dbReference type="InterPro" id="IPR009014">
    <property type="entry name" value="Transketo_C/PFOR_II"/>
</dbReference>
<keyword evidence="4" id="KW-0670">Pyruvate</keyword>
<dbReference type="InterPro" id="IPR019752">
    <property type="entry name" value="Pyrv/ketoisovalerate_OxRed_cat"/>
</dbReference>
<dbReference type="SUPFAM" id="SSF52922">
    <property type="entry name" value="TK C-terminal domain-like"/>
    <property type="match status" value="1"/>
</dbReference>
<dbReference type="Pfam" id="PF01855">
    <property type="entry name" value="POR_N"/>
    <property type="match status" value="1"/>
</dbReference>
<dbReference type="InterPro" id="IPR002869">
    <property type="entry name" value="Pyrv_flavodox_OxRed_cen"/>
</dbReference>
<evidence type="ECO:0000256" key="1">
    <source>
        <dbReference type="ARBA" id="ARBA00023002"/>
    </source>
</evidence>
<comment type="caution">
    <text evidence="4">The sequence shown here is derived from an EMBL/GenBank/DDBJ whole genome shotgun (WGS) entry which is preliminary data.</text>
</comment>
<name>A0A2M6WML6_9BACT</name>
<gene>
    <name evidence="4" type="ORF">COU00_01480</name>
</gene>
<dbReference type="GO" id="GO:0016903">
    <property type="term" value="F:oxidoreductase activity, acting on the aldehyde or oxo group of donors"/>
    <property type="evidence" value="ECO:0007669"/>
    <property type="project" value="InterPro"/>
</dbReference>
<organism evidence="4 5">
    <name type="scientific">Candidatus Falkowbacteria bacterium CG10_big_fil_rev_8_21_14_0_10_43_11</name>
    <dbReference type="NCBI Taxonomy" id="1974568"/>
    <lineage>
        <taxon>Bacteria</taxon>
        <taxon>Candidatus Falkowiibacteriota</taxon>
    </lineage>
</organism>
<dbReference type="InterPro" id="IPR002880">
    <property type="entry name" value="Pyrv_Fd/Flavodoxin_OxRdtase_N"/>
</dbReference>
<evidence type="ECO:0000313" key="4">
    <source>
        <dbReference type="EMBL" id="PIT93974.1"/>
    </source>
</evidence>
<evidence type="ECO:0000259" key="2">
    <source>
        <dbReference type="Pfam" id="PF01558"/>
    </source>
</evidence>
<sequence length="573" mass="62048">MSVKNTNQITTVLFGGAAGDGIKEAGISLGKLFCKAGQEVFISSDYPSLIRGGHNFCRVSFAPEKVANDRSELDIAVAFNEETAKLHQGELKKAGILILDGDKKNAGKIFYLPMSELVKKAGAPSMIMRTAVALGALCYYFFCPLKDLEKIFTAAFKDKAAKNILLARQGFKHAAENNWPALKIPVSKKSAKRLIDGNQAFAEGFVDAGLEAYIAYPMTPATSILHFLASNKSKFNIRVVQPENEIAAATMALGAAYAGKRTAVGTSGGGFALMQEAFSLAGITEIPFVAAISQRPGPATGVPTGTAQADLAMLKNAGHGEFPLVVLAPGDADESYEAGREALNLAWQFQIPVLVLLDKHLSESIVTADFKNNKKIIKGNVLTKVNKPSRPAGRESKEYKRYQFSASGISPLAFPGTKNAAVKVNSYEHDEFGIMTEDKALVKKMVGKRFKKMPLIAREVKKYQPLKIYGDKRAPNAVIFWGSTKGAVLEAVKIISQPIKAIQVFCLEPFPSAALARELRQAKKIIAVEGNVTGQLAALIREKTGIEIKHKILQYDSKPFNPMELAKKLNKLL</sequence>
<reference evidence="5" key="1">
    <citation type="submission" date="2017-09" db="EMBL/GenBank/DDBJ databases">
        <title>Depth-based differentiation of microbial function through sediment-hosted aquifers and enrichment of novel symbionts in the deep terrestrial subsurface.</title>
        <authorList>
            <person name="Probst A.J."/>
            <person name="Ladd B."/>
            <person name="Jarett J.K."/>
            <person name="Geller-Mcgrath D.E."/>
            <person name="Sieber C.M.K."/>
            <person name="Emerson J.B."/>
            <person name="Anantharaman K."/>
            <person name="Thomas B.C."/>
            <person name="Malmstrom R."/>
            <person name="Stieglmeier M."/>
            <person name="Klingl A."/>
            <person name="Woyke T."/>
            <person name="Ryan C.M."/>
            <person name="Banfield J.F."/>
        </authorList>
    </citation>
    <scope>NUCLEOTIDE SEQUENCE [LARGE SCALE GENOMIC DNA]</scope>
</reference>
<dbReference type="Gene3D" id="3.40.50.970">
    <property type="match status" value="1"/>
</dbReference>
<evidence type="ECO:0000259" key="3">
    <source>
        <dbReference type="Pfam" id="PF01855"/>
    </source>
</evidence>
<dbReference type="SUPFAM" id="SSF52518">
    <property type="entry name" value="Thiamin diphosphate-binding fold (THDP-binding)"/>
    <property type="match status" value="1"/>
</dbReference>
<evidence type="ECO:0000313" key="5">
    <source>
        <dbReference type="Proteomes" id="UP000229335"/>
    </source>
</evidence>
<dbReference type="Gene3D" id="3.40.50.920">
    <property type="match status" value="1"/>
</dbReference>
<dbReference type="SUPFAM" id="SSF53323">
    <property type="entry name" value="Pyruvate-ferredoxin oxidoreductase, PFOR, domain III"/>
    <property type="match status" value="1"/>
</dbReference>
<protein>
    <submittedName>
        <fullName evidence="4">Pyruvate ferredoxin oxidoreductase</fullName>
    </submittedName>
</protein>
<dbReference type="InterPro" id="IPR050722">
    <property type="entry name" value="Pyruvate:ferred/Flavod_OxRd"/>
</dbReference>